<comment type="caution">
    <text evidence="4">The sequence shown here is derived from an EMBL/GenBank/DDBJ whole genome shotgun (WGS) entry which is preliminary data.</text>
</comment>
<evidence type="ECO:0000259" key="3">
    <source>
        <dbReference type="Pfam" id="PF03816"/>
    </source>
</evidence>
<sequence>MSTLNYYDDDDAPSHPVQKNHVVRNVLLILLAFAVIAAGIVAVYTLSLATSFNTKTATIESAFPEEATRPTRAPAAEGAMNILLMGSDARATDAGVGGVPTSADGSRSDTMMLIHIPNDRESIYVMSIMRDTWTEIPGQGEHKINAAMSLGGVPLVVQTVESLFNAPIDHVVIVDFEGFKGLTDALDGVTVNNPMAFQSRGSQGEFFEQGNITLDGESALKFVRERYAFDDGDYQRVRNQQLFIRAVMSEFLSTGTLTDPGKISRVVNEISPYLSVDEKFDAGTVAGLGLSLQNIRPDDVEFFTLPNLGIGTSADGQSIVVKDEAAIAEIANALDEGSLGEYLESVDLAEAGA</sequence>
<dbReference type="InterPro" id="IPR050922">
    <property type="entry name" value="LytR/CpsA/Psr_CW_biosynth"/>
</dbReference>
<comment type="similarity">
    <text evidence="1">Belongs to the LytR/CpsA/Psr (LCP) family.</text>
</comment>
<dbReference type="PANTHER" id="PTHR33392:SF6">
    <property type="entry name" value="POLYISOPRENYL-TEICHOIC ACID--PEPTIDOGLYCAN TEICHOIC ACID TRANSFERASE TAGU"/>
    <property type="match status" value="1"/>
</dbReference>
<keyword evidence="2" id="KW-1133">Transmembrane helix</keyword>
<keyword evidence="5" id="KW-1185">Reference proteome</keyword>
<dbReference type="PANTHER" id="PTHR33392">
    <property type="entry name" value="POLYISOPRENYL-TEICHOIC ACID--PEPTIDOGLYCAN TEICHOIC ACID TRANSFERASE TAGU"/>
    <property type="match status" value="1"/>
</dbReference>
<gene>
    <name evidence="4" type="ORF">GCM10009784_29210</name>
</gene>
<dbReference type="InterPro" id="IPR004474">
    <property type="entry name" value="LytR_CpsA_psr"/>
</dbReference>
<reference evidence="5" key="1">
    <citation type="journal article" date="2019" name="Int. J. Syst. Evol. Microbiol.">
        <title>The Global Catalogue of Microorganisms (GCM) 10K type strain sequencing project: providing services to taxonomists for standard genome sequencing and annotation.</title>
        <authorList>
            <consortium name="The Broad Institute Genomics Platform"/>
            <consortium name="The Broad Institute Genome Sequencing Center for Infectious Disease"/>
            <person name="Wu L."/>
            <person name="Ma J."/>
        </authorList>
    </citation>
    <scope>NUCLEOTIDE SEQUENCE [LARGE SCALE GENOMIC DNA]</scope>
    <source>
        <strain evidence="5">JCM 14917</strain>
    </source>
</reference>
<proteinExistence type="inferred from homology"/>
<dbReference type="Proteomes" id="UP001500974">
    <property type="component" value="Unassembled WGS sequence"/>
</dbReference>
<feature type="transmembrane region" description="Helical" evidence="2">
    <location>
        <begin position="26"/>
        <end position="46"/>
    </location>
</feature>
<accession>A0ABP5MRF2</accession>
<evidence type="ECO:0000256" key="2">
    <source>
        <dbReference type="SAM" id="Phobius"/>
    </source>
</evidence>
<dbReference type="Pfam" id="PF03816">
    <property type="entry name" value="LytR_cpsA_psr"/>
    <property type="match status" value="1"/>
</dbReference>
<name>A0ABP5MRF2_9MICC</name>
<organism evidence="4 5">
    <name type="scientific">Arthrobacter parietis</name>
    <dbReference type="NCBI Taxonomy" id="271434"/>
    <lineage>
        <taxon>Bacteria</taxon>
        <taxon>Bacillati</taxon>
        <taxon>Actinomycetota</taxon>
        <taxon>Actinomycetes</taxon>
        <taxon>Micrococcales</taxon>
        <taxon>Micrococcaceae</taxon>
        <taxon>Arthrobacter</taxon>
    </lineage>
</organism>
<feature type="domain" description="Cell envelope-related transcriptional attenuator" evidence="3">
    <location>
        <begin position="107"/>
        <end position="251"/>
    </location>
</feature>
<evidence type="ECO:0000256" key="1">
    <source>
        <dbReference type="ARBA" id="ARBA00006068"/>
    </source>
</evidence>
<evidence type="ECO:0000313" key="5">
    <source>
        <dbReference type="Proteomes" id="UP001500974"/>
    </source>
</evidence>
<dbReference type="NCBIfam" id="TIGR00350">
    <property type="entry name" value="lytR_cpsA_psr"/>
    <property type="match status" value="1"/>
</dbReference>
<keyword evidence="2" id="KW-0472">Membrane</keyword>
<protein>
    <submittedName>
        <fullName evidence="4">LCP family protein</fullName>
    </submittedName>
</protein>
<keyword evidence="2" id="KW-0812">Transmembrane</keyword>
<evidence type="ECO:0000313" key="4">
    <source>
        <dbReference type="EMBL" id="GAA2177701.1"/>
    </source>
</evidence>
<dbReference type="EMBL" id="BAAAON010000010">
    <property type="protein sequence ID" value="GAA2177701.1"/>
    <property type="molecule type" value="Genomic_DNA"/>
</dbReference>
<dbReference type="Gene3D" id="3.40.630.190">
    <property type="entry name" value="LCP protein"/>
    <property type="match status" value="1"/>
</dbReference>